<feature type="transmembrane region" description="Helical" evidence="10">
    <location>
        <begin position="404"/>
        <end position="422"/>
    </location>
</feature>
<dbReference type="RefSeq" id="WP_130607663.1">
    <property type="nucleotide sequence ID" value="NZ_AP019368.1"/>
</dbReference>
<feature type="transmembrane region" description="Helical" evidence="10">
    <location>
        <begin position="282"/>
        <end position="313"/>
    </location>
</feature>
<feature type="transmembrane region" description="Helical" evidence="10">
    <location>
        <begin position="334"/>
        <end position="357"/>
    </location>
</feature>
<dbReference type="PANTHER" id="PTHR47019">
    <property type="entry name" value="LIPID II FLIPPASE MURJ"/>
    <property type="match status" value="1"/>
</dbReference>
<reference evidence="11 12" key="1">
    <citation type="submission" date="2018-12" db="EMBL/GenBank/DDBJ databases">
        <title>Rubrispira sanarue gen. nov., sp., nov., a member of the order Silvanigrellales, isolated from a brackish lake in Hamamatsu Japan.</title>
        <authorList>
            <person name="Maejima Y."/>
            <person name="Iino T."/>
            <person name="Muraguchi Y."/>
            <person name="Fukuda K."/>
            <person name="Nojiri H."/>
            <person name="Ohkuma M."/>
            <person name="Moriuchi R."/>
            <person name="Dohra H."/>
            <person name="Kimbara K."/>
            <person name="Shintani M."/>
        </authorList>
    </citation>
    <scope>NUCLEOTIDE SEQUENCE [LARGE SCALE GENOMIC DNA]</scope>
    <source>
        <strain evidence="11 12">RF1110005</strain>
    </source>
</reference>
<name>A0A4P2VJG6_FLUSA</name>
<dbReference type="InterPro" id="IPR051050">
    <property type="entry name" value="Lipid_II_flippase_MurJ/MviN"/>
</dbReference>
<evidence type="ECO:0000256" key="8">
    <source>
        <dbReference type="ARBA" id="ARBA00060041"/>
    </source>
</evidence>
<organism evidence="11 12">
    <name type="scientific">Fluviispira sanaruensis</name>
    <dbReference type="NCBI Taxonomy" id="2493639"/>
    <lineage>
        <taxon>Bacteria</taxon>
        <taxon>Pseudomonadati</taxon>
        <taxon>Bdellovibrionota</taxon>
        <taxon>Oligoflexia</taxon>
        <taxon>Silvanigrellales</taxon>
        <taxon>Silvanigrellaceae</taxon>
        <taxon>Fluviispira</taxon>
    </lineage>
</organism>
<dbReference type="PRINTS" id="PR01806">
    <property type="entry name" value="VIRFACTRMVIN"/>
</dbReference>
<keyword evidence="12" id="KW-1185">Reference proteome</keyword>
<dbReference type="GO" id="GO:0009252">
    <property type="term" value="P:peptidoglycan biosynthetic process"/>
    <property type="evidence" value="ECO:0007669"/>
    <property type="project" value="UniProtKB-KW"/>
</dbReference>
<evidence type="ECO:0000256" key="2">
    <source>
        <dbReference type="ARBA" id="ARBA00022475"/>
    </source>
</evidence>
<evidence type="ECO:0000313" key="12">
    <source>
        <dbReference type="Proteomes" id="UP000291236"/>
    </source>
</evidence>
<feature type="transmembrane region" description="Helical" evidence="10">
    <location>
        <begin position="428"/>
        <end position="450"/>
    </location>
</feature>
<dbReference type="PANTHER" id="PTHR47019:SF1">
    <property type="entry name" value="LIPID II FLIPPASE MURJ"/>
    <property type="match status" value="1"/>
</dbReference>
<comment type="similarity">
    <text evidence="9">Belongs to the MurJ/MviN family.</text>
</comment>
<evidence type="ECO:0000256" key="9">
    <source>
        <dbReference type="ARBA" id="ARBA00061532"/>
    </source>
</evidence>
<dbReference type="GO" id="GO:0034204">
    <property type="term" value="P:lipid translocation"/>
    <property type="evidence" value="ECO:0007669"/>
    <property type="project" value="TreeGrafter"/>
</dbReference>
<gene>
    <name evidence="11" type="ORF">JCM31447_12840</name>
</gene>
<evidence type="ECO:0000256" key="5">
    <source>
        <dbReference type="ARBA" id="ARBA00022984"/>
    </source>
</evidence>
<keyword evidence="6 10" id="KW-1133">Transmembrane helix</keyword>
<feature type="transmembrane region" description="Helical" evidence="10">
    <location>
        <begin position="471"/>
        <end position="498"/>
    </location>
</feature>
<dbReference type="GO" id="GO:0008360">
    <property type="term" value="P:regulation of cell shape"/>
    <property type="evidence" value="ECO:0007669"/>
    <property type="project" value="UniProtKB-KW"/>
</dbReference>
<evidence type="ECO:0000256" key="4">
    <source>
        <dbReference type="ARBA" id="ARBA00022960"/>
    </source>
</evidence>
<comment type="subcellular location">
    <subcellularLocation>
        <location evidence="1">Cell membrane</location>
        <topology evidence="1">Multi-pass membrane protein</topology>
    </subcellularLocation>
</comment>
<evidence type="ECO:0000256" key="10">
    <source>
        <dbReference type="SAM" id="Phobius"/>
    </source>
</evidence>
<evidence type="ECO:0000256" key="7">
    <source>
        <dbReference type="ARBA" id="ARBA00023136"/>
    </source>
</evidence>
<protein>
    <submittedName>
        <fullName evidence="11">Murein biosynthesis integral membrane protein MurJ</fullName>
    </submittedName>
</protein>
<keyword evidence="4" id="KW-0133">Cell shape</keyword>
<evidence type="ECO:0000313" key="11">
    <source>
        <dbReference type="EMBL" id="BBH52841.1"/>
    </source>
</evidence>
<feature type="transmembrane region" description="Helical" evidence="10">
    <location>
        <begin position="180"/>
        <end position="200"/>
    </location>
</feature>
<accession>A0A4P2VJG6</accession>
<evidence type="ECO:0000256" key="1">
    <source>
        <dbReference type="ARBA" id="ARBA00004651"/>
    </source>
</evidence>
<dbReference type="KEGG" id="sbf:JCM31447_12840"/>
<keyword evidence="3 10" id="KW-0812">Transmembrane</keyword>
<sequence>MTDMKTPSTASENESVKLKKASFAAIAGVLFSRASGIVRTAVVNGTFGVTVSLDAFNAAFRFPNSLRDLFADGALSASFIKVLVDERTKGVEAEKQLIRIVIGFFSFVTFLIAIIAAIFSYPFMEFISNEKFKQSGGLDLASFLFKILAFYLPLTMLNAVAMAVLGVLGQTFRAMNGSAFLNVGIIGLAFCSPLFLHYGFNPVVGIAIGAIIGVIMQMVYQFLPLYKLGMLAWPIFSIKEWVSYKPLHEVLILMLPRALGQGAMILALLINTFFAIQVGEGALTYIMTATIIIQVPIGLFGVATGFAALPVLSKAIVENQNKRFSLLLVESLDTAMWLAALTTACFALLIVPFYSVLFQHGAVNFQDTIQNSIAVCAYSIGIIFASGSKILLNGFYAINCTKQIVYNAVVYLVINASLSSILAPKLGILGLGISYGTASAFDFLMNYFFLKRRFQQKYYGDNPYIEGGKTFGFRMIAFAFLAYIFGLSGVASIIYFWQNFDQYLSFELNFISQFIILSVGGILFCAVSIVLVKFFAPQHLKDLLSKILSKLKYSF</sequence>
<feature type="transmembrane region" description="Helical" evidence="10">
    <location>
        <begin position="143"/>
        <end position="168"/>
    </location>
</feature>
<dbReference type="Pfam" id="PF03023">
    <property type="entry name" value="MurJ"/>
    <property type="match status" value="1"/>
</dbReference>
<keyword evidence="2" id="KW-1003">Cell membrane</keyword>
<feature type="transmembrane region" description="Helical" evidence="10">
    <location>
        <begin position="510"/>
        <end position="536"/>
    </location>
</feature>
<dbReference type="GO" id="GO:0005886">
    <property type="term" value="C:plasma membrane"/>
    <property type="evidence" value="ECO:0007669"/>
    <property type="project" value="UniProtKB-SubCell"/>
</dbReference>
<proteinExistence type="inferred from homology"/>
<dbReference type="AlphaFoldDB" id="A0A4P2VJG6"/>
<dbReference type="GO" id="GO:0015648">
    <property type="term" value="F:lipid-linked peptidoglycan transporter activity"/>
    <property type="evidence" value="ECO:0007669"/>
    <property type="project" value="TreeGrafter"/>
</dbReference>
<evidence type="ECO:0000256" key="6">
    <source>
        <dbReference type="ARBA" id="ARBA00022989"/>
    </source>
</evidence>
<dbReference type="Proteomes" id="UP000291236">
    <property type="component" value="Chromosome"/>
</dbReference>
<feature type="transmembrane region" description="Helical" evidence="10">
    <location>
        <begin position="369"/>
        <end position="392"/>
    </location>
</feature>
<dbReference type="NCBIfam" id="TIGR01695">
    <property type="entry name" value="murJ_mviN"/>
    <property type="match status" value="1"/>
</dbReference>
<dbReference type="EMBL" id="AP019368">
    <property type="protein sequence ID" value="BBH52841.1"/>
    <property type="molecule type" value="Genomic_DNA"/>
</dbReference>
<evidence type="ECO:0000256" key="3">
    <source>
        <dbReference type="ARBA" id="ARBA00022692"/>
    </source>
</evidence>
<dbReference type="InterPro" id="IPR004268">
    <property type="entry name" value="MurJ"/>
</dbReference>
<feature type="transmembrane region" description="Helical" evidence="10">
    <location>
        <begin position="206"/>
        <end position="229"/>
    </location>
</feature>
<feature type="transmembrane region" description="Helical" evidence="10">
    <location>
        <begin position="97"/>
        <end position="123"/>
    </location>
</feature>
<feature type="transmembrane region" description="Helical" evidence="10">
    <location>
        <begin position="250"/>
        <end position="276"/>
    </location>
</feature>
<keyword evidence="7 10" id="KW-0472">Membrane</keyword>
<comment type="function">
    <text evidence="8">Involved in peptidoglycan biosynthesis. Transports lipid-linked peptidoglycan precursors from the inner to the outer leaflet of the cytoplasmic membrane.</text>
</comment>
<dbReference type="OrthoDB" id="5288492at2"/>
<keyword evidence="5" id="KW-0573">Peptidoglycan synthesis</keyword>